<evidence type="ECO:0000313" key="8">
    <source>
        <dbReference type="EMBL" id="CAD8100264.1"/>
    </source>
</evidence>
<sequence length="822" mass="97596">MIHAPNQEYPNRKFKILKKVGSGQQGQVLLVQAIDWGQNNFREFALKQQQNINKNEIEITNTIIKHQNQYENPGLQFNQASYIIRIYEIFNYNNQTFILMEAGQYDLYTFINQQQITLEQKIKIMKQLSFSLKFFHQTLKLIHRDIKPENFIQVGDEFKLIDFGLSKKIQERFMTLNVGTPLFQAPEQIQGQTNYTTAVDIWSLACVFYELCKAEPLFQGSNIKETQNLILQSNQNYLKDKINSLQETQQLKDLLYQMLQYNPQDRLNITAVIDKLNQLDKFNFTNNKQLGQNFTIQNSPFKVQSIPQQINFPQQLQVNQQTLQNPLVLQFQSQLKAQEEKQNESMSLIQQIMNYMENLKFQEQFIQLTQSQAQIQNKLNDYQNQLQNQLEEAKNTENFNQIIQEQQSRIKYSEIKQEEYDTKFKQYEDQVLNCNQVISDLKIQVEIKNNEIKMLQEEKQKLSKCEQEIQNYKQEILKYQFNEKDNESQQKILLFENQKKQTTIEEKEQKIVILSEELTQLKIKVIQQEQGINQQKLEDQLKIRIQENENQVQQWAKINQDNNNQFNQLNLIINEQLSTIQTKENQIKEQQIKMESLIDEIKQIHLTMQQMKNQQEEQDNKIMQYIEQKFESKTIREEQEQKCLLVQQSLEDIKRDQKNSQEQHQNLLELLKVIQLQQENLNKNENCQNDKDQLQTLFDKLKIQIQETNSFLQNSIGKNEISILQKIKVDKFYLDQIIDYFIQNINIKLANVTEALNLMIDIGNLSKQKQMAINSMVGDYSLLCKQLKEILENSNQQLINLIKQFSKNELKNVNQNSGVKNK</sequence>
<dbReference type="InterPro" id="IPR050660">
    <property type="entry name" value="NEK_Ser/Thr_kinase"/>
</dbReference>
<dbReference type="SMART" id="SM00220">
    <property type="entry name" value="S_TKc"/>
    <property type="match status" value="1"/>
</dbReference>
<name>A0A8S1PBI7_9CILI</name>
<keyword evidence="6" id="KW-0175">Coiled coil</keyword>
<evidence type="ECO:0000256" key="6">
    <source>
        <dbReference type="SAM" id="Coils"/>
    </source>
</evidence>
<dbReference type="Pfam" id="PF00069">
    <property type="entry name" value="Pkinase"/>
    <property type="match status" value="1"/>
</dbReference>
<dbReference type="PANTHER" id="PTHR43671">
    <property type="entry name" value="SERINE/THREONINE-PROTEIN KINASE NEK"/>
    <property type="match status" value="1"/>
</dbReference>
<dbReference type="PANTHER" id="PTHR43671:SF13">
    <property type="entry name" value="SERINE_THREONINE-PROTEIN KINASE NEK2"/>
    <property type="match status" value="1"/>
</dbReference>
<feature type="domain" description="Protein kinase" evidence="7">
    <location>
        <begin position="14"/>
        <end position="283"/>
    </location>
</feature>
<feature type="coiled-coil region" evidence="6">
    <location>
        <begin position="365"/>
        <end position="399"/>
    </location>
</feature>
<protein>
    <recommendedName>
        <fullName evidence="1">non-specific serine/threonine protein kinase</fullName>
        <ecNumber evidence="1">2.7.11.1</ecNumber>
    </recommendedName>
</protein>
<evidence type="ECO:0000256" key="5">
    <source>
        <dbReference type="ARBA" id="ARBA00022840"/>
    </source>
</evidence>
<evidence type="ECO:0000256" key="4">
    <source>
        <dbReference type="ARBA" id="ARBA00022777"/>
    </source>
</evidence>
<reference evidence="8" key="1">
    <citation type="submission" date="2021-01" db="EMBL/GenBank/DDBJ databases">
        <authorList>
            <consortium name="Genoscope - CEA"/>
            <person name="William W."/>
        </authorList>
    </citation>
    <scope>NUCLEOTIDE SEQUENCE</scope>
</reference>
<dbReference type="EMBL" id="CAJJDN010000073">
    <property type="protein sequence ID" value="CAD8100264.1"/>
    <property type="molecule type" value="Genomic_DNA"/>
</dbReference>
<dbReference type="PROSITE" id="PS50011">
    <property type="entry name" value="PROTEIN_KINASE_DOM"/>
    <property type="match status" value="1"/>
</dbReference>
<organism evidence="8 9">
    <name type="scientific">Paramecium sonneborni</name>
    <dbReference type="NCBI Taxonomy" id="65129"/>
    <lineage>
        <taxon>Eukaryota</taxon>
        <taxon>Sar</taxon>
        <taxon>Alveolata</taxon>
        <taxon>Ciliophora</taxon>
        <taxon>Intramacronucleata</taxon>
        <taxon>Oligohymenophorea</taxon>
        <taxon>Peniculida</taxon>
        <taxon>Parameciidae</taxon>
        <taxon>Paramecium</taxon>
    </lineage>
</organism>
<dbReference type="EC" id="2.7.11.1" evidence="1"/>
<keyword evidence="4" id="KW-0418">Kinase</keyword>
<dbReference type="GO" id="GO:0005524">
    <property type="term" value="F:ATP binding"/>
    <property type="evidence" value="ECO:0007669"/>
    <property type="project" value="UniProtKB-KW"/>
</dbReference>
<evidence type="ECO:0000256" key="2">
    <source>
        <dbReference type="ARBA" id="ARBA00022679"/>
    </source>
</evidence>
<dbReference type="InterPro" id="IPR000719">
    <property type="entry name" value="Prot_kinase_dom"/>
</dbReference>
<dbReference type="Proteomes" id="UP000692954">
    <property type="component" value="Unassembled WGS sequence"/>
</dbReference>
<evidence type="ECO:0000313" key="9">
    <source>
        <dbReference type="Proteomes" id="UP000692954"/>
    </source>
</evidence>
<evidence type="ECO:0000256" key="1">
    <source>
        <dbReference type="ARBA" id="ARBA00012513"/>
    </source>
</evidence>
<keyword evidence="9" id="KW-1185">Reference proteome</keyword>
<keyword evidence="5" id="KW-0067">ATP-binding</keyword>
<comment type="caution">
    <text evidence="8">The sequence shown here is derived from an EMBL/GenBank/DDBJ whole genome shotgun (WGS) entry which is preliminary data.</text>
</comment>
<evidence type="ECO:0000259" key="7">
    <source>
        <dbReference type="PROSITE" id="PS50011"/>
    </source>
</evidence>
<proteinExistence type="predicted"/>
<dbReference type="AlphaFoldDB" id="A0A8S1PBI7"/>
<feature type="coiled-coil region" evidence="6">
    <location>
        <begin position="573"/>
        <end position="704"/>
    </location>
</feature>
<feature type="coiled-coil region" evidence="6">
    <location>
        <begin position="438"/>
        <end position="524"/>
    </location>
</feature>
<evidence type="ECO:0000256" key="3">
    <source>
        <dbReference type="ARBA" id="ARBA00022741"/>
    </source>
</evidence>
<accession>A0A8S1PBI7</accession>
<keyword evidence="2" id="KW-0808">Transferase</keyword>
<keyword evidence="3" id="KW-0547">Nucleotide-binding</keyword>
<dbReference type="OrthoDB" id="5986190at2759"/>
<gene>
    <name evidence="8" type="ORF">PSON_ATCC_30995.1.T0730159</name>
</gene>
<dbReference type="GO" id="GO:0004674">
    <property type="term" value="F:protein serine/threonine kinase activity"/>
    <property type="evidence" value="ECO:0007669"/>
    <property type="project" value="UniProtKB-EC"/>
</dbReference>